<dbReference type="Gene3D" id="3.40.50.300">
    <property type="entry name" value="P-loop containing nucleotide triphosphate hydrolases"/>
    <property type="match status" value="2"/>
</dbReference>
<evidence type="ECO:0000256" key="4">
    <source>
        <dbReference type="ARBA" id="ARBA00022741"/>
    </source>
</evidence>
<dbReference type="GO" id="GO:0005829">
    <property type="term" value="C:cytosol"/>
    <property type="evidence" value="ECO:0007669"/>
    <property type="project" value="TreeGrafter"/>
</dbReference>
<keyword evidence="13" id="KW-1185">Reference proteome</keyword>
<dbReference type="GO" id="GO:0016887">
    <property type="term" value="F:ATP hydrolysis activity"/>
    <property type="evidence" value="ECO:0007669"/>
    <property type="project" value="InterPro"/>
</dbReference>
<dbReference type="PANTHER" id="PTHR23077">
    <property type="entry name" value="AAA-FAMILY ATPASE"/>
    <property type="match status" value="1"/>
</dbReference>
<keyword evidence="4" id="KW-0547">Nucleotide-binding</keyword>
<reference evidence="12" key="2">
    <citation type="submission" date="2024-08" db="UniProtKB">
        <authorList>
            <consortium name="EnsemblMetazoa"/>
        </authorList>
    </citation>
    <scope>IDENTIFICATION</scope>
</reference>
<evidence type="ECO:0000256" key="6">
    <source>
        <dbReference type="ARBA" id="ARBA00022840"/>
    </source>
</evidence>
<dbReference type="AlphaFoldDB" id="A0AAR5P709"/>
<comment type="subcellular location">
    <subcellularLocation>
        <location evidence="1">Membrane</location>
    </subcellularLocation>
</comment>
<dbReference type="GeneID" id="109535415"/>
<evidence type="ECO:0000313" key="12">
    <source>
        <dbReference type="EnsemblMetazoa" id="XP_019756885.1"/>
    </source>
</evidence>
<keyword evidence="6" id="KW-0067">ATP-binding</keyword>
<evidence type="ECO:0000256" key="3">
    <source>
        <dbReference type="ARBA" id="ARBA00022593"/>
    </source>
</evidence>
<dbReference type="EnsemblMetazoa" id="XM_019901326.1">
    <property type="protein sequence ID" value="XP_019756885.1"/>
    <property type="gene ID" value="LOC109535415"/>
</dbReference>
<dbReference type="Pfam" id="PF00004">
    <property type="entry name" value="AAA"/>
    <property type="match status" value="2"/>
</dbReference>
<evidence type="ECO:0000256" key="5">
    <source>
        <dbReference type="ARBA" id="ARBA00022801"/>
    </source>
</evidence>
<keyword evidence="5" id="KW-0378">Hydrolase</keyword>
<dbReference type="SMART" id="SM00382">
    <property type="entry name" value="AAA"/>
    <property type="match status" value="2"/>
</dbReference>
<dbReference type="PANTHER" id="PTHR23077:SF9">
    <property type="entry name" value="PEROXISOMAL ATPASE PEX6"/>
    <property type="match status" value="1"/>
</dbReference>
<dbReference type="PROSITE" id="PS00674">
    <property type="entry name" value="AAA"/>
    <property type="match status" value="1"/>
</dbReference>
<dbReference type="InterPro" id="IPR047533">
    <property type="entry name" value="RecA-like_PEX6_r2"/>
</dbReference>
<comment type="catalytic activity">
    <reaction evidence="10">
        <text>ATP + H2O = ADP + phosphate + H(+)</text>
        <dbReference type="Rhea" id="RHEA:13065"/>
        <dbReference type="ChEBI" id="CHEBI:15377"/>
        <dbReference type="ChEBI" id="CHEBI:15378"/>
        <dbReference type="ChEBI" id="CHEBI:30616"/>
        <dbReference type="ChEBI" id="CHEBI:43474"/>
        <dbReference type="ChEBI" id="CHEBI:456216"/>
    </reaction>
    <physiologicalReaction direction="left-to-right" evidence="10">
        <dbReference type="Rhea" id="RHEA:13066"/>
    </physiologicalReaction>
</comment>
<evidence type="ECO:0000259" key="11">
    <source>
        <dbReference type="SMART" id="SM00382"/>
    </source>
</evidence>
<feature type="domain" description="AAA+ ATPase" evidence="11">
    <location>
        <begin position="553"/>
        <end position="691"/>
    </location>
</feature>
<dbReference type="KEGG" id="dpa:109535415"/>
<dbReference type="InterPro" id="IPR027417">
    <property type="entry name" value="P-loop_NTPase"/>
</dbReference>
<keyword evidence="3" id="KW-0962">Peroxisome biogenesis</keyword>
<dbReference type="InterPro" id="IPR003959">
    <property type="entry name" value="ATPase_AAA_core"/>
</dbReference>
<dbReference type="CDD" id="cd19527">
    <property type="entry name" value="RecA-like_PEX6_r2"/>
    <property type="match status" value="1"/>
</dbReference>
<protein>
    <recommendedName>
        <fullName evidence="8">Peroxisomal ATPase PEX6</fullName>
    </recommendedName>
    <alternativeName>
        <fullName evidence="9">Peroxin-6</fullName>
    </alternativeName>
</protein>
<organism evidence="12 13">
    <name type="scientific">Dendroctonus ponderosae</name>
    <name type="common">Mountain pine beetle</name>
    <dbReference type="NCBI Taxonomy" id="77166"/>
    <lineage>
        <taxon>Eukaryota</taxon>
        <taxon>Metazoa</taxon>
        <taxon>Ecdysozoa</taxon>
        <taxon>Arthropoda</taxon>
        <taxon>Hexapoda</taxon>
        <taxon>Insecta</taxon>
        <taxon>Pterygota</taxon>
        <taxon>Neoptera</taxon>
        <taxon>Endopterygota</taxon>
        <taxon>Coleoptera</taxon>
        <taxon>Polyphaga</taxon>
        <taxon>Cucujiformia</taxon>
        <taxon>Curculionidae</taxon>
        <taxon>Scolytinae</taxon>
        <taxon>Dendroctonus</taxon>
    </lineage>
</organism>
<reference evidence="13" key="1">
    <citation type="journal article" date="2013" name="Genome Biol.">
        <title>Draft genome of the mountain pine beetle, Dendroctonus ponderosae Hopkins, a major forest pest.</title>
        <authorList>
            <person name="Keeling C.I."/>
            <person name="Yuen M.M."/>
            <person name="Liao N.Y."/>
            <person name="Docking T.R."/>
            <person name="Chan S.K."/>
            <person name="Taylor G.A."/>
            <person name="Palmquist D.L."/>
            <person name="Jackman S.D."/>
            <person name="Nguyen A."/>
            <person name="Li M."/>
            <person name="Henderson H."/>
            <person name="Janes J.K."/>
            <person name="Zhao Y."/>
            <person name="Pandoh P."/>
            <person name="Moore R."/>
            <person name="Sperling F.A."/>
            <person name="Huber D.P."/>
            <person name="Birol I."/>
            <person name="Jones S.J."/>
            <person name="Bohlmann J."/>
        </authorList>
    </citation>
    <scope>NUCLEOTIDE SEQUENCE</scope>
</reference>
<evidence type="ECO:0000256" key="1">
    <source>
        <dbReference type="ARBA" id="ARBA00004370"/>
    </source>
</evidence>
<dbReference type="GO" id="GO:0005778">
    <property type="term" value="C:peroxisomal membrane"/>
    <property type="evidence" value="ECO:0007669"/>
    <property type="project" value="TreeGrafter"/>
</dbReference>
<accession>A0AAR5P709</accession>
<evidence type="ECO:0000256" key="8">
    <source>
        <dbReference type="ARBA" id="ARBA00034811"/>
    </source>
</evidence>
<dbReference type="InterPro" id="IPR003593">
    <property type="entry name" value="AAA+_ATPase"/>
</dbReference>
<dbReference type="SUPFAM" id="SSF52540">
    <property type="entry name" value="P-loop containing nucleoside triphosphate hydrolases"/>
    <property type="match status" value="2"/>
</dbReference>
<feature type="domain" description="AAA+ ATPase" evidence="11">
    <location>
        <begin position="295"/>
        <end position="427"/>
    </location>
</feature>
<keyword evidence="7" id="KW-0472">Membrane</keyword>
<dbReference type="Proteomes" id="UP000019118">
    <property type="component" value="Unassembled WGS sequence"/>
</dbReference>
<comment type="similarity">
    <text evidence="2">Belongs to the AAA ATPase family.</text>
</comment>
<dbReference type="InterPro" id="IPR050168">
    <property type="entry name" value="AAA_ATPase_domain"/>
</dbReference>
<proteinExistence type="inferred from homology"/>
<evidence type="ECO:0000256" key="9">
    <source>
        <dbReference type="ARBA" id="ARBA00034920"/>
    </source>
</evidence>
<evidence type="ECO:0000256" key="7">
    <source>
        <dbReference type="ARBA" id="ARBA00023136"/>
    </source>
</evidence>
<evidence type="ECO:0000256" key="10">
    <source>
        <dbReference type="ARBA" id="ARBA00048778"/>
    </source>
</evidence>
<dbReference type="GO" id="GO:0005524">
    <property type="term" value="F:ATP binding"/>
    <property type="evidence" value="ECO:0007669"/>
    <property type="project" value="UniProtKB-KW"/>
</dbReference>
<evidence type="ECO:0000256" key="2">
    <source>
        <dbReference type="ARBA" id="ARBA00006914"/>
    </source>
</evidence>
<dbReference type="Gene3D" id="1.10.8.60">
    <property type="match status" value="2"/>
</dbReference>
<dbReference type="GO" id="GO:0016558">
    <property type="term" value="P:protein import into peroxisome matrix"/>
    <property type="evidence" value="ECO:0007669"/>
    <property type="project" value="TreeGrafter"/>
</dbReference>
<sequence length="804" mass="89914">MQCKVCLSTVFYISHLLYPNCSPWGFVIYMYFKYHSVLKRHTKYVVETLSDSVLWNFVNNWPKSNCDINNCVIVHPDNIYPSDRILSIHHQDSGTVRRVVAIPDLLCRKDVLCVSNTFFYNNFQRAKGAVQAKLIKPSSLKAKFAQEIELSLITSAFNLSNAFIDKLIQGYFTLPKLIRKDDVVCVNIKCFSEECFYGNLKPNSMDTLYFKCTKIRLEGTETEEEQFCAIGETAIKQGPNSQGFIPKTSLLGSRAVLKGTKSLSAVAICPNGLHLYMEKLDRAISPFLQSKNLGLKPIFLLQGEEGCGKDTLLSSLAQKSGMHYIKVSNFNLTANAYAQSESKMNNVFFAAKMAAPCIVGLHRFENFGKNSEGHYDQRLISSFTTYVNNLFQNNAFPVILFCCTSSKEIPAELKRMFLEIFKIDSPNDTERELILEWILQKNDIELKVGVNLKDVASKTNGFYFEDLSALVYYAENTFHKATRQCSKIALDKDDLEKAVDFMQSNYNESLGAPKVPKVQWSDIGGLNNVKEEIMKTINLPLRRPDLFKKSGLTRSGILLFGPPGTGKTLIAKAVATECSLCFLTVKGPELLNMYVGQSEQNIREVFERARQASPCIIFFDELDSLAPNRGLSGDSGGVMDRVVSQLLSEMDGLNNGAKVFIIGATNRPDLIDPALLRPGRFDKLLYVGPCTEEGSKVSVMQALTKKFKLASDVDPQEIVSSCPKNITGADLYGICSTAWSSAAKRLIDRIERDALNAEEFTDQHVEVTAADFARAIEDVKPSISEVDLLYFEKLKRELTADASK</sequence>
<dbReference type="FunFam" id="3.40.50.300:FF:000109">
    <property type="entry name" value="Peroxisomal biogenesis factor 6"/>
    <property type="match status" value="1"/>
</dbReference>
<name>A0AAR5P709_DENPD</name>
<dbReference type="InterPro" id="IPR003960">
    <property type="entry name" value="ATPase_AAA_CS"/>
</dbReference>
<evidence type="ECO:0000313" key="13">
    <source>
        <dbReference type="Proteomes" id="UP000019118"/>
    </source>
</evidence>